<dbReference type="PROSITE" id="PS00768">
    <property type="entry name" value="TRANSTHYRETIN_1"/>
    <property type="match status" value="1"/>
</dbReference>
<dbReference type="PANTHER" id="PTHR10395">
    <property type="entry name" value="URICASE AND TRANSTHYRETIN-RELATED"/>
    <property type="match status" value="1"/>
</dbReference>
<keyword evidence="5 8" id="KW-0659">Purine metabolism</keyword>
<dbReference type="VEuPathDB" id="FungiDB:SJAG_04300"/>
<dbReference type="InterPro" id="IPR014306">
    <property type="entry name" value="Hydroxyisourate_hydrolase"/>
</dbReference>
<dbReference type="GeneID" id="7052562"/>
<dbReference type="AlphaFoldDB" id="B6K6G9"/>
<dbReference type="InterPro" id="IPR036817">
    <property type="entry name" value="Transthyretin/HIU_hydrolase_sf"/>
</dbReference>
<organism evidence="10 11">
    <name type="scientific">Schizosaccharomyces japonicus (strain yFS275 / FY16936)</name>
    <name type="common">Fission yeast</name>
    <dbReference type="NCBI Taxonomy" id="402676"/>
    <lineage>
        <taxon>Eukaryota</taxon>
        <taxon>Fungi</taxon>
        <taxon>Dikarya</taxon>
        <taxon>Ascomycota</taxon>
        <taxon>Taphrinomycotina</taxon>
        <taxon>Schizosaccharomycetes</taxon>
        <taxon>Schizosaccharomycetales</taxon>
        <taxon>Schizosaccharomycetaceae</taxon>
        <taxon>Schizosaccharomyces</taxon>
    </lineage>
</organism>
<reference evidence="10 11" key="1">
    <citation type="journal article" date="2011" name="Science">
        <title>Comparative functional genomics of the fission yeasts.</title>
        <authorList>
            <person name="Rhind N."/>
            <person name="Chen Z."/>
            <person name="Yassour M."/>
            <person name="Thompson D.A."/>
            <person name="Haas B.J."/>
            <person name="Habib N."/>
            <person name="Wapinski I."/>
            <person name="Roy S."/>
            <person name="Lin M.F."/>
            <person name="Heiman D.I."/>
            <person name="Young S.K."/>
            <person name="Furuya K."/>
            <person name="Guo Y."/>
            <person name="Pidoux A."/>
            <person name="Chen H.M."/>
            <person name="Robbertse B."/>
            <person name="Goldberg J.M."/>
            <person name="Aoki K."/>
            <person name="Bayne E.H."/>
            <person name="Berlin A.M."/>
            <person name="Desjardins C.A."/>
            <person name="Dobbs E."/>
            <person name="Dukaj L."/>
            <person name="Fan L."/>
            <person name="FitzGerald M.G."/>
            <person name="French C."/>
            <person name="Gujja S."/>
            <person name="Hansen K."/>
            <person name="Keifenheim D."/>
            <person name="Levin J.Z."/>
            <person name="Mosher R.A."/>
            <person name="Mueller C.A."/>
            <person name="Pfiffner J."/>
            <person name="Priest M."/>
            <person name="Russ C."/>
            <person name="Smialowska A."/>
            <person name="Swoboda P."/>
            <person name="Sykes S.M."/>
            <person name="Vaughn M."/>
            <person name="Vengrova S."/>
            <person name="Yoder R."/>
            <person name="Zeng Q."/>
            <person name="Allshire R."/>
            <person name="Baulcombe D."/>
            <person name="Birren B.W."/>
            <person name="Brown W."/>
            <person name="Ekwall K."/>
            <person name="Kellis M."/>
            <person name="Leatherwood J."/>
            <person name="Levin H."/>
            <person name="Margalit H."/>
            <person name="Martienssen R."/>
            <person name="Nieduszynski C.A."/>
            <person name="Spatafora J.W."/>
            <person name="Friedman N."/>
            <person name="Dalgaard J.Z."/>
            <person name="Baumann P."/>
            <person name="Niki H."/>
            <person name="Regev A."/>
            <person name="Nusbaum C."/>
        </authorList>
    </citation>
    <scope>NUCLEOTIDE SEQUENCE [LARGE SCALE GENOMIC DNA]</scope>
    <source>
        <strain evidence="11">yFS275 / FY16936</strain>
    </source>
</reference>
<evidence type="ECO:0000256" key="4">
    <source>
        <dbReference type="ARBA" id="ARBA00011881"/>
    </source>
</evidence>
<proteinExistence type="inferred from homology"/>
<feature type="binding site" evidence="7">
    <location>
        <position position="44"/>
    </location>
    <ligand>
        <name>substrate</name>
    </ligand>
</feature>
<comment type="similarity">
    <text evidence="3 8">Belongs to the transthyretin family. 5-hydroxyisourate hydrolase subfamily.</text>
</comment>
<dbReference type="NCBIfam" id="TIGR02962">
    <property type="entry name" value="hdxy_isourate"/>
    <property type="match status" value="1"/>
</dbReference>
<evidence type="ECO:0000256" key="7">
    <source>
        <dbReference type="PIRSR" id="PIRSR600895-51"/>
    </source>
</evidence>
<accession>B6K6G9</accession>
<dbReference type="CDD" id="cd05822">
    <property type="entry name" value="TLP_HIUase"/>
    <property type="match status" value="1"/>
</dbReference>
<dbReference type="OrthoDB" id="10265230at2759"/>
<dbReference type="InterPro" id="IPR023416">
    <property type="entry name" value="Transthyretin/HIU_hydrolase_d"/>
</dbReference>
<dbReference type="PANTHER" id="PTHR10395:SF7">
    <property type="entry name" value="5-HYDROXYISOURATE HYDROLASE"/>
    <property type="match status" value="1"/>
</dbReference>
<dbReference type="RefSeq" id="XP_002175416.1">
    <property type="nucleotide sequence ID" value="XM_002175380.1"/>
</dbReference>
<evidence type="ECO:0000259" key="9">
    <source>
        <dbReference type="SMART" id="SM00095"/>
    </source>
</evidence>
<dbReference type="HOGENOM" id="CLU_115536_1_0_1"/>
<dbReference type="PRINTS" id="PR00189">
    <property type="entry name" value="TRNSTHYRETIN"/>
</dbReference>
<dbReference type="GO" id="GO:0033971">
    <property type="term" value="F:hydroxyisourate hydrolase activity"/>
    <property type="evidence" value="ECO:0007669"/>
    <property type="project" value="UniProtKB-EC"/>
</dbReference>
<dbReference type="SMART" id="SM00095">
    <property type="entry name" value="TR_THY"/>
    <property type="match status" value="1"/>
</dbReference>
<keyword evidence="6 8" id="KW-0378">Hydrolase</keyword>
<sequence length="111" mass="12283">MSAITAHVLDTMSGRPAQDLRVQVFRADNVNNAIAYANTNINGRVSQWSAALNAVETGTYIIKFDTGVYFARRGIDTLYPYVDIAVNIRAGQHYHIPLLLSPFGFTTYRGS</sequence>
<keyword evidence="11" id="KW-1185">Reference proteome</keyword>
<dbReference type="STRING" id="402676.B6K6G9"/>
<evidence type="ECO:0000256" key="2">
    <source>
        <dbReference type="ARBA" id="ARBA00002704"/>
    </source>
</evidence>
<evidence type="ECO:0000256" key="8">
    <source>
        <dbReference type="RuleBase" id="RU361270"/>
    </source>
</evidence>
<dbReference type="Gene3D" id="2.60.40.180">
    <property type="entry name" value="Transthyretin/hydroxyisourate hydrolase domain"/>
    <property type="match status" value="1"/>
</dbReference>
<feature type="binding site" evidence="7">
    <location>
        <position position="108"/>
    </location>
    <ligand>
        <name>substrate</name>
    </ligand>
</feature>
<comment type="function">
    <text evidence="2">Catalyzes the hydrolysis of 5-hydroxyisourate (HIU) to 2-oxo-4-hydroxy-4-carboxy-5-ureidoimidazoline (OHCU).</text>
</comment>
<dbReference type="Proteomes" id="UP000001744">
    <property type="component" value="Unassembled WGS sequence"/>
</dbReference>
<comment type="subunit">
    <text evidence="4 8">Homotetramer.</text>
</comment>
<feature type="domain" description="Transthyretin/hydroxyisourate hydrolase" evidence="9">
    <location>
        <begin position="1"/>
        <end position="110"/>
    </location>
</feature>
<comment type="catalytic activity">
    <reaction evidence="1 8">
        <text>5-hydroxyisourate + H2O = 5-hydroxy-2-oxo-4-ureido-2,5-dihydro-1H-imidazole-5-carboxylate + H(+)</text>
        <dbReference type="Rhea" id="RHEA:23736"/>
        <dbReference type="ChEBI" id="CHEBI:15377"/>
        <dbReference type="ChEBI" id="CHEBI:15378"/>
        <dbReference type="ChEBI" id="CHEBI:18072"/>
        <dbReference type="ChEBI" id="CHEBI:58639"/>
        <dbReference type="EC" id="3.5.2.17"/>
    </reaction>
</comment>
<feature type="binding site" evidence="7">
    <location>
        <position position="7"/>
    </location>
    <ligand>
        <name>substrate</name>
    </ligand>
</feature>
<evidence type="ECO:0000256" key="6">
    <source>
        <dbReference type="ARBA" id="ARBA00022801"/>
    </source>
</evidence>
<dbReference type="InterPro" id="IPR000895">
    <property type="entry name" value="Transthyretin/HIU_hydrolase"/>
</dbReference>
<name>B6K6G9_SCHJY</name>
<dbReference type="eggNOG" id="KOG3006">
    <property type="taxonomic scope" value="Eukaryota"/>
</dbReference>
<dbReference type="PROSITE" id="PS00769">
    <property type="entry name" value="TRANSTHYRETIN_2"/>
    <property type="match status" value="1"/>
</dbReference>
<protein>
    <recommendedName>
        <fullName evidence="8">5-hydroxyisourate hydrolase</fullName>
        <shortName evidence="8">HIU hydrolase</shortName>
        <shortName evidence="8">HIUHase</shortName>
        <ecNumber evidence="8">3.5.2.17</ecNumber>
    </recommendedName>
</protein>
<evidence type="ECO:0000313" key="11">
    <source>
        <dbReference type="Proteomes" id="UP000001744"/>
    </source>
</evidence>
<dbReference type="EC" id="3.5.2.17" evidence="8"/>
<dbReference type="JaponicusDB" id="SJAG_04300"/>
<evidence type="ECO:0000313" key="10">
    <source>
        <dbReference type="EMBL" id="EEB09123.1"/>
    </source>
</evidence>
<dbReference type="InterPro" id="IPR023419">
    <property type="entry name" value="Transthyretin_CS"/>
</dbReference>
<dbReference type="OMA" id="HDGRCDA"/>
<evidence type="ECO:0000256" key="1">
    <source>
        <dbReference type="ARBA" id="ARBA00001043"/>
    </source>
</evidence>
<gene>
    <name evidence="10" type="ORF">SJAG_04300</name>
</gene>
<dbReference type="InterPro" id="IPR023418">
    <property type="entry name" value="Thyroxine_BS"/>
</dbReference>
<dbReference type="GO" id="GO:0006144">
    <property type="term" value="P:purine nucleobase metabolic process"/>
    <property type="evidence" value="ECO:0000318"/>
    <property type="project" value="GO_Central"/>
</dbReference>
<dbReference type="SUPFAM" id="SSF49472">
    <property type="entry name" value="Transthyretin (synonym: prealbumin)"/>
    <property type="match status" value="1"/>
</dbReference>
<evidence type="ECO:0000256" key="5">
    <source>
        <dbReference type="ARBA" id="ARBA00022631"/>
    </source>
</evidence>
<dbReference type="EMBL" id="KE651167">
    <property type="protein sequence ID" value="EEB09123.1"/>
    <property type="molecule type" value="Genomic_DNA"/>
</dbReference>
<dbReference type="Pfam" id="PF00576">
    <property type="entry name" value="Transthyretin"/>
    <property type="match status" value="1"/>
</dbReference>
<evidence type="ECO:0000256" key="3">
    <source>
        <dbReference type="ARBA" id="ARBA00009850"/>
    </source>
</evidence>